<dbReference type="AlphaFoldDB" id="A0A898IN80"/>
<evidence type="ECO:0000256" key="3">
    <source>
        <dbReference type="ARBA" id="ARBA00022525"/>
    </source>
</evidence>
<evidence type="ECO:0000313" key="7">
    <source>
        <dbReference type="EMBL" id="QSI83997.1"/>
    </source>
</evidence>
<comment type="subcellular location">
    <subcellularLocation>
        <location evidence="1">Secreted</location>
    </subcellularLocation>
</comment>
<keyword evidence="3" id="KW-0964">Secreted</keyword>
<dbReference type="PROSITE" id="PS00280">
    <property type="entry name" value="BPTI_KUNITZ_1"/>
    <property type="match status" value="1"/>
</dbReference>
<dbReference type="FunFam" id="4.10.410.10:FF:000020">
    <property type="entry name" value="Collagen, type VI, alpha 3"/>
    <property type="match status" value="1"/>
</dbReference>
<organism evidence="7">
    <name type="scientific">Calliophis bivirgatus</name>
    <name type="common">Blue Malaysian coral snake</name>
    <name type="synonym">Maticora bivirgata</name>
    <dbReference type="NCBI Taxonomy" id="8633"/>
    <lineage>
        <taxon>Eukaryota</taxon>
        <taxon>Metazoa</taxon>
        <taxon>Chordata</taxon>
        <taxon>Craniata</taxon>
        <taxon>Vertebrata</taxon>
        <taxon>Euteleostomi</taxon>
        <taxon>Lepidosauria</taxon>
        <taxon>Squamata</taxon>
        <taxon>Bifurcata</taxon>
        <taxon>Unidentata</taxon>
        <taxon>Episquamata</taxon>
        <taxon>Toxicofera</taxon>
        <taxon>Serpentes</taxon>
        <taxon>Colubroidea</taxon>
        <taxon>Elapidae</taxon>
        <taxon>Elapinae</taxon>
        <taxon>Calliophis</taxon>
    </lineage>
</organism>
<evidence type="ECO:0000259" key="6">
    <source>
        <dbReference type="PROSITE" id="PS50279"/>
    </source>
</evidence>
<dbReference type="InterPro" id="IPR020901">
    <property type="entry name" value="Prtase_inh_Kunz-CS"/>
</dbReference>
<dbReference type="SMART" id="SM00131">
    <property type="entry name" value="KU"/>
    <property type="match status" value="1"/>
</dbReference>
<dbReference type="Gene3D" id="4.10.410.10">
    <property type="entry name" value="Pancreatic trypsin inhibitor Kunitz domain"/>
    <property type="match status" value="1"/>
</dbReference>
<dbReference type="GO" id="GO:0004867">
    <property type="term" value="F:serine-type endopeptidase inhibitor activity"/>
    <property type="evidence" value="ECO:0007669"/>
    <property type="project" value="InterPro"/>
</dbReference>
<reference evidence="7" key="1">
    <citation type="journal article" name="Toxins">
        <title>Electric Blue: Molecular Evolution of Three-Finger Toxins in the Long-Glanded Coral Snake Species Calliophis bivirgatus.</title>
        <authorList>
            <person name="Dashevsky D."/>
            <person name="Rokyta D."/>
            <person name="Frank N."/>
            <person name="Nouwens A."/>
            <person name="Fry B.G."/>
        </authorList>
    </citation>
    <scope>NUCLEOTIDE SEQUENCE</scope>
    <source>
        <tissue evidence="7">Venom gland</tissue>
    </source>
</reference>
<keyword evidence="4" id="KW-1015">Disulfide bond</keyword>
<dbReference type="InterPro" id="IPR002223">
    <property type="entry name" value="Kunitz_BPTI"/>
</dbReference>
<proteinExistence type="evidence at transcript level"/>
<name>A0A898IN80_CALBG</name>
<dbReference type="PROSITE" id="PS50279">
    <property type="entry name" value="BPTI_KUNITZ_2"/>
    <property type="match status" value="1"/>
</dbReference>
<evidence type="ECO:0000256" key="2">
    <source>
        <dbReference type="ARBA" id="ARBA00008415"/>
    </source>
</evidence>
<dbReference type="PRINTS" id="PR00759">
    <property type="entry name" value="BASICPTASE"/>
</dbReference>
<accession>A0A898IN80</accession>
<feature type="domain" description="BPTI/Kunitz inhibitor" evidence="6">
    <location>
        <begin position="31"/>
        <end position="81"/>
    </location>
</feature>
<sequence>MSSGGLFLLLGLLTLWAEMTPVSSTFRPRFCYLPPAKGTCNFRNRAFHYNPHLKKCQEFLYGGCGGNENRFMTIEACKHICAE</sequence>
<dbReference type="GO" id="GO:0005576">
    <property type="term" value="C:extracellular region"/>
    <property type="evidence" value="ECO:0007669"/>
    <property type="project" value="UniProtKB-SubCell"/>
</dbReference>
<dbReference type="PANTHER" id="PTHR10083">
    <property type="entry name" value="KUNITZ-TYPE PROTEASE INHIBITOR-RELATED"/>
    <property type="match status" value="1"/>
</dbReference>
<dbReference type="Pfam" id="PF00014">
    <property type="entry name" value="Kunitz_BPTI"/>
    <property type="match status" value="1"/>
</dbReference>
<dbReference type="EMBL" id="MW575093">
    <property type="protein sequence ID" value="QSI83997.1"/>
    <property type="molecule type" value="mRNA"/>
</dbReference>
<evidence type="ECO:0000256" key="4">
    <source>
        <dbReference type="ARBA" id="ARBA00023157"/>
    </source>
</evidence>
<feature type="chain" id="PRO_5032566931" evidence="5">
    <location>
        <begin position="25"/>
        <end position="83"/>
    </location>
</feature>
<feature type="signal peptide" evidence="5">
    <location>
        <begin position="1"/>
        <end position="24"/>
    </location>
</feature>
<protein>
    <submittedName>
        <fullName evidence="7">Kunitz peptide</fullName>
    </submittedName>
</protein>
<dbReference type="InterPro" id="IPR036880">
    <property type="entry name" value="Kunitz_BPTI_sf"/>
</dbReference>
<keyword evidence="5" id="KW-0732">Signal</keyword>
<dbReference type="InterPro" id="IPR050098">
    <property type="entry name" value="TFPI/VKTCI-like"/>
</dbReference>
<evidence type="ECO:0000256" key="1">
    <source>
        <dbReference type="ARBA" id="ARBA00004613"/>
    </source>
</evidence>
<evidence type="ECO:0000256" key="5">
    <source>
        <dbReference type="SAM" id="SignalP"/>
    </source>
</evidence>
<dbReference type="SUPFAM" id="SSF57362">
    <property type="entry name" value="BPTI-like"/>
    <property type="match status" value="1"/>
</dbReference>
<comment type="similarity">
    <text evidence="2">Belongs to the venom Kunitz-type family.</text>
</comment>